<protein>
    <submittedName>
        <fullName evidence="1">Class II aldolase/adducin family protein</fullName>
    </submittedName>
</protein>
<organism evidence="1 2">
    <name type="scientific">Kyrpidia spormannii</name>
    <dbReference type="NCBI Taxonomy" id="2055160"/>
    <lineage>
        <taxon>Bacteria</taxon>
        <taxon>Bacillati</taxon>
        <taxon>Bacillota</taxon>
        <taxon>Bacilli</taxon>
        <taxon>Bacillales</taxon>
        <taxon>Alicyclobacillaceae</taxon>
        <taxon>Kyrpidia</taxon>
    </lineage>
</organism>
<accession>A0ACA8Z7E0</accession>
<dbReference type="EMBL" id="LR792684">
    <property type="protein sequence ID" value="CAB3389970.1"/>
    <property type="molecule type" value="Genomic_DNA"/>
</dbReference>
<name>A0ACA8Z7E0_9BACL</name>
<evidence type="ECO:0000313" key="1">
    <source>
        <dbReference type="EMBL" id="CAB3389970.1"/>
    </source>
</evidence>
<dbReference type="Proteomes" id="UP000501793">
    <property type="component" value="Chromosome"/>
</dbReference>
<reference evidence="1" key="1">
    <citation type="submission" date="2020-04" db="EMBL/GenBank/DDBJ databases">
        <authorList>
            <person name="Hogendoorn C."/>
        </authorList>
    </citation>
    <scope>NUCLEOTIDE SEQUENCE</scope>
    <source>
        <strain evidence="1">FAVT5</strain>
    </source>
</reference>
<keyword evidence="2" id="KW-1185">Reference proteome</keyword>
<evidence type="ECO:0000313" key="2">
    <source>
        <dbReference type="Proteomes" id="UP000501793"/>
    </source>
</evidence>
<sequence>MDNVSRAKTELIQASRALRDAGLMFRGYHANLSARISEDAMILTKGGNVAHLDEDSFAVVRIDGTVLEGEVAPAQAEIIHMHAAVYRERASVGSVIHTHAPHATVFAVAHQPIPIVYEPLVRFGVTETIPVVPWAPRGSDASVNGIIDIVKGHPGVSAVLLANHGVLMFSRSPVEAVQLLATLDEAAELILNARLIGGENPLPNEAFGQIEQRMREFAGAEK</sequence>
<proteinExistence type="predicted"/>
<gene>
    <name evidence="1" type="ORF">FAVT5_0634</name>
</gene>